<protein>
    <recommendedName>
        <fullName evidence="10">Flagellar protein FliL</fullName>
    </recommendedName>
</protein>
<keyword evidence="12" id="KW-1185">Reference proteome</keyword>
<dbReference type="EMBL" id="QUNR01000004">
    <property type="protein sequence ID" value="REH36719.1"/>
    <property type="molecule type" value="Genomic_DNA"/>
</dbReference>
<dbReference type="OrthoDB" id="5616092at2"/>
<dbReference type="PANTHER" id="PTHR35091">
    <property type="entry name" value="FLAGELLAR PROTEIN FLIL"/>
    <property type="match status" value="1"/>
</dbReference>
<dbReference type="GO" id="GO:0005886">
    <property type="term" value="C:plasma membrane"/>
    <property type="evidence" value="ECO:0007669"/>
    <property type="project" value="UniProtKB-SubCell"/>
</dbReference>
<evidence type="ECO:0000313" key="12">
    <source>
        <dbReference type="Proteomes" id="UP000256774"/>
    </source>
</evidence>
<keyword evidence="11" id="KW-0282">Flagellum</keyword>
<gene>
    <name evidence="11" type="ORF">DFR26_1855</name>
</gene>
<dbReference type="Proteomes" id="UP000256774">
    <property type="component" value="Unassembled WGS sequence"/>
</dbReference>
<evidence type="ECO:0000313" key="11">
    <source>
        <dbReference type="EMBL" id="REH36719.1"/>
    </source>
</evidence>
<dbReference type="GO" id="GO:0071978">
    <property type="term" value="P:bacterial-type flagellum-dependent swarming motility"/>
    <property type="evidence" value="ECO:0007669"/>
    <property type="project" value="TreeGrafter"/>
</dbReference>
<evidence type="ECO:0000256" key="9">
    <source>
        <dbReference type="ARBA" id="ARBA00023136"/>
    </source>
</evidence>
<evidence type="ECO:0000256" key="3">
    <source>
        <dbReference type="ARBA" id="ARBA00008281"/>
    </source>
</evidence>
<keyword evidence="11" id="KW-0966">Cell projection</keyword>
<keyword evidence="4" id="KW-1003">Cell membrane</keyword>
<keyword evidence="5 10" id="KW-0145">Chemotaxis</keyword>
<accession>A0A3E0H2I7</accession>
<evidence type="ECO:0000256" key="6">
    <source>
        <dbReference type="ARBA" id="ARBA00022692"/>
    </source>
</evidence>
<evidence type="ECO:0000256" key="8">
    <source>
        <dbReference type="ARBA" id="ARBA00022989"/>
    </source>
</evidence>
<dbReference type="RefSeq" id="WP_116208676.1">
    <property type="nucleotide sequence ID" value="NZ_QUNR01000004.1"/>
</dbReference>
<evidence type="ECO:0000256" key="5">
    <source>
        <dbReference type="ARBA" id="ARBA00022500"/>
    </source>
</evidence>
<evidence type="ECO:0000256" key="7">
    <source>
        <dbReference type="ARBA" id="ARBA00022779"/>
    </source>
</evidence>
<keyword evidence="10" id="KW-0997">Cell inner membrane</keyword>
<dbReference type="Pfam" id="PF03748">
    <property type="entry name" value="FliL"/>
    <property type="match status" value="1"/>
</dbReference>
<comment type="subcellular location">
    <subcellularLocation>
        <location evidence="10">Cell inner membrane</location>
    </subcellularLocation>
    <subcellularLocation>
        <location evidence="2">Cell membrane</location>
        <topology evidence="2">Single-pass membrane protein</topology>
    </subcellularLocation>
</comment>
<keyword evidence="8" id="KW-1133">Transmembrane helix</keyword>
<name>A0A3E0H2I7_9GAMM</name>
<evidence type="ECO:0000256" key="10">
    <source>
        <dbReference type="RuleBase" id="RU364125"/>
    </source>
</evidence>
<evidence type="ECO:0000256" key="4">
    <source>
        <dbReference type="ARBA" id="ARBA00022475"/>
    </source>
</evidence>
<proteinExistence type="inferred from homology"/>
<keyword evidence="6" id="KW-0812">Transmembrane</keyword>
<comment type="function">
    <text evidence="1 10">Controls the rotational direction of flagella during chemotaxis.</text>
</comment>
<dbReference type="AlphaFoldDB" id="A0A3E0H2I7"/>
<dbReference type="PANTHER" id="PTHR35091:SF2">
    <property type="entry name" value="FLAGELLAR PROTEIN FLIL"/>
    <property type="match status" value="1"/>
</dbReference>
<dbReference type="GO" id="GO:0006935">
    <property type="term" value="P:chemotaxis"/>
    <property type="evidence" value="ECO:0007669"/>
    <property type="project" value="UniProtKB-KW"/>
</dbReference>
<dbReference type="GO" id="GO:0009425">
    <property type="term" value="C:bacterial-type flagellum basal body"/>
    <property type="evidence" value="ECO:0007669"/>
    <property type="project" value="InterPro"/>
</dbReference>
<dbReference type="InterPro" id="IPR005503">
    <property type="entry name" value="FliL"/>
</dbReference>
<comment type="caution">
    <text evidence="11">The sequence shown here is derived from an EMBL/GenBank/DDBJ whole genome shotgun (WGS) entry which is preliminary data.</text>
</comment>
<reference evidence="11 12" key="1">
    <citation type="submission" date="2018-08" db="EMBL/GenBank/DDBJ databases">
        <title>Genomic Encyclopedia of Type Strains, Phase IV (KMG-IV): sequencing the most valuable type-strain genomes for metagenomic binning, comparative biology and taxonomic classification.</title>
        <authorList>
            <person name="Goeker M."/>
        </authorList>
    </citation>
    <scope>NUCLEOTIDE SEQUENCE [LARGE SCALE GENOMIC DNA]</scope>
    <source>
        <strain evidence="11 12">DSM 26022</strain>
    </source>
</reference>
<evidence type="ECO:0000256" key="1">
    <source>
        <dbReference type="ARBA" id="ARBA00002254"/>
    </source>
</evidence>
<evidence type="ECO:0000256" key="2">
    <source>
        <dbReference type="ARBA" id="ARBA00004162"/>
    </source>
</evidence>
<comment type="similarity">
    <text evidence="3 10">Belongs to the FliL family.</text>
</comment>
<keyword evidence="7 10" id="KW-0283">Flagellar rotation</keyword>
<sequence length="158" mass="16627">MKKMLMIGVGVVVLLAAAIGGTLFVTGSLGGGHAPEGAPASAAPVAPPAPVVADPVYFPMEPAFTVNIEDGFATRFLQVEINLMYRDTSTGDRLSKVMPHIRNDILMLLSAKTREAISTPEAREALQAELVASINAVLSENTGRGGVEAVYFTKFVVQ</sequence>
<organism evidence="11 12">
    <name type="scientific">Paraperlucidibaca baekdonensis</name>
    <dbReference type="NCBI Taxonomy" id="748120"/>
    <lineage>
        <taxon>Bacteria</taxon>
        <taxon>Pseudomonadati</taxon>
        <taxon>Pseudomonadota</taxon>
        <taxon>Gammaproteobacteria</taxon>
        <taxon>Moraxellales</taxon>
        <taxon>Moraxellaceae</taxon>
        <taxon>Paraperlucidibaca</taxon>
    </lineage>
</organism>
<keyword evidence="9 10" id="KW-0472">Membrane</keyword>
<keyword evidence="11" id="KW-0969">Cilium</keyword>